<organism evidence="1 2">
    <name type="scientific">Sporanaerobium hydrogeniformans</name>
    <dbReference type="NCBI Taxonomy" id="3072179"/>
    <lineage>
        <taxon>Bacteria</taxon>
        <taxon>Bacillati</taxon>
        <taxon>Bacillota</taxon>
        <taxon>Clostridia</taxon>
        <taxon>Lachnospirales</taxon>
        <taxon>Lachnospiraceae</taxon>
        <taxon>Sporanaerobium</taxon>
    </lineage>
</organism>
<evidence type="ECO:0000313" key="1">
    <source>
        <dbReference type="EMBL" id="PHV70069.1"/>
    </source>
</evidence>
<name>A0AC61D9X3_9FIRM</name>
<gene>
    <name evidence="1" type="ORF">CS063_12245</name>
</gene>
<dbReference type="EMBL" id="PEDL01000014">
    <property type="protein sequence ID" value="PHV70069.1"/>
    <property type="molecule type" value="Genomic_DNA"/>
</dbReference>
<keyword evidence="2" id="KW-1185">Reference proteome</keyword>
<sequence>MLTQKERSLLEDEKKHEELCVKKYTQYASEAEDPALQTVFSNILKHEQQHLDTINSMLKGEVPSPSSGQNSNSQSASNNAPTSQTGFSQRDCDMCQDALATEKFISSTYNTAIFEFTNTNSRQMLNHIQKEEQEHGEQIYNYMEQKGYY</sequence>
<evidence type="ECO:0000313" key="2">
    <source>
        <dbReference type="Proteomes" id="UP000224460"/>
    </source>
</evidence>
<reference evidence="1" key="1">
    <citation type="submission" date="2017-10" db="EMBL/GenBank/DDBJ databases">
        <title>Genome sequence of cellulolytic Lachnospiraceae bacterium XHS1971 isolated from hotspring sediment.</title>
        <authorList>
            <person name="Vasudevan G."/>
            <person name="Joshi A.J."/>
            <person name="Hivarkar S."/>
            <person name="Lanjekar V.B."/>
            <person name="Dhakephalkar P.K."/>
            <person name="Dagar S."/>
        </authorList>
    </citation>
    <scope>NUCLEOTIDE SEQUENCE</scope>
    <source>
        <strain evidence="1">XHS1971</strain>
    </source>
</reference>
<proteinExistence type="predicted"/>
<comment type="caution">
    <text evidence="1">The sequence shown here is derived from an EMBL/GenBank/DDBJ whole genome shotgun (WGS) entry which is preliminary data.</text>
</comment>
<accession>A0AC61D9X3</accession>
<dbReference type="Proteomes" id="UP000224460">
    <property type="component" value="Unassembled WGS sequence"/>
</dbReference>
<protein>
    <submittedName>
        <fullName evidence="1">Spore coat protein</fullName>
    </submittedName>
</protein>